<dbReference type="PANTHER" id="PTHR15508:SF8">
    <property type="entry name" value="LD24550P"/>
    <property type="match status" value="1"/>
</dbReference>
<proteinExistence type="predicted"/>
<dbReference type="Gene3D" id="1.20.58.80">
    <property type="entry name" value="Phosphotransferase system, lactose/cellobiose-type IIA subunit"/>
    <property type="match status" value="1"/>
</dbReference>
<dbReference type="SUPFAM" id="SSF56112">
    <property type="entry name" value="Protein kinase-like (PK-like)"/>
    <property type="match status" value="1"/>
</dbReference>
<sequence length="598" mass="68582">MFYSNIDRFSDSVIKNRKNQLQHFMNYCTSHCHMFLHNKFIKFFHNGVVISSSEASLYDPKQPPKPLHSCLKHKNKLVVDRNFWNHDKQNPFTGPKHGMPALVNSDSENDDDFDDDSVSILEEFSSLKNVSYSEEAMQTILKAEALEQNEDLDEAFELYKEAVSILLKGVQNEKTDEKRLDVRKLTSICLSRAEHLHRKNDVHKKHSNFVWDHCFQKLECLKIEIPLENAARCGVRHSSQISEVRKNSPCKRRARSLDLSEKTLRRLSALESAPIDHSLSSHTPDVTNGTKSVDEPLLPYPCLYSWAAELVIAVQALHSRGVILHRLDRKSVFLGPKGHLCIDYFCRWYGDTLAADRRYSQNNNDYLRGFTQTMTGIPSRLMNGLIMSQTEKSSENGPSSSRSTADLSEFDFECTQDWFRVGLLLYEMFTGLEFFEAHALIQDPNGLPHAVNTCYGVPKELLFPESINKNVSSLIAMVSNRSRVLPGIQIESPVGEVFSDVPVQVSWSRESGEVKPQVSARRRPRPGYLDWRVEKCSHLSFMYCNSLTTLVTPPHSVLIDSHDLKQEVKLKIFLNFFYKHCQSHRTRFGLVMNYKMSP</sequence>
<keyword evidence="2" id="KW-0418">Kinase</keyword>
<gene>
    <name evidence="2" type="primary">RPS6KC1</name>
    <name evidence="2" type="ORF">Ciccas_002656</name>
</gene>
<organism evidence="2 3">
    <name type="scientific">Cichlidogyrus casuarinus</name>
    <dbReference type="NCBI Taxonomy" id="1844966"/>
    <lineage>
        <taxon>Eukaryota</taxon>
        <taxon>Metazoa</taxon>
        <taxon>Spiralia</taxon>
        <taxon>Lophotrochozoa</taxon>
        <taxon>Platyhelminthes</taxon>
        <taxon>Monogenea</taxon>
        <taxon>Monopisthocotylea</taxon>
        <taxon>Dactylogyridea</taxon>
        <taxon>Ancyrocephalidae</taxon>
        <taxon>Cichlidogyrus</taxon>
    </lineage>
</organism>
<dbReference type="InterPro" id="IPR011009">
    <property type="entry name" value="Kinase-like_dom_sf"/>
</dbReference>
<protein>
    <submittedName>
        <fullName evidence="2">Ribosomal protein S6 kinase delta-1</fullName>
    </submittedName>
</protein>
<dbReference type="SUPFAM" id="SSF116846">
    <property type="entry name" value="MIT domain"/>
    <property type="match status" value="1"/>
</dbReference>
<keyword evidence="2" id="KW-0808">Transferase</keyword>
<reference evidence="2 3" key="1">
    <citation type="submission" date="2024-11" db="EMBL/GenBank/DDBJ databases">
        <title>Adaptive evolution of stress response genes in parasites aligns with host niche diversity.</title>
        <authorList>
            <person name="Hahn C."/>
            <person name="Resl P."/>
        </authorList>
    </citation>
    <scope>NUCLEOTIDE SEQUENCE [LARGE SCALE GENOMIC DNA]</scope>
    <source>
        <strain evidence="2">EGGRZ-B1_66</strain>
        <tissue evidence="2">Body</tissue>
    </source>
</reference>
<dbReference type="Proteomes" id="UP001626550">
    <property type="component" value="Unassembled WGS sequence"/>
</dbReference>
<evidence type="ECO:0000313" key="3">
    <source>
        <dbReference type="Proteomes" id="UP001626550"/>
    </source>
</evidence>
<dbReference type="InterPro" id="IPR007330">
    <property type="entry name" value="MIT_dom"/>
</dbReference>
<dbReference type="PANTHER" id="PTHR15508">
    <property type="entry name" value="RIBOSOMAL PROTEIN S6 KINASE"/>
    <property type="match status" value="1"/>
</dbReference>
<dbReference type="InterPro" id="IPR051866">
    <property type="entry name" value="Intracell_Sig-Traffick_Protein"/>
</dbReference>
<evidence type="ECO:0000259" key="1">
    <source>
        <dbReference type="SMART" id="SM00745"/>
    </source>
</evidence>
<comment type="caution">
    <text evidence="2">The sequence shown here is derived from an EMBL/GenBank/DDBJ whole genome shotgun (WGS) entry which is preliminary data.</text>
</comment>
<evidence type="ECO:0000313" key="2">
    <source>
        <dbReference type="EMBL" id="KAL3318680.1"/>
    </source>
</evidence>
<dbReference type="SMART" id="SM00745">
    <property type="entry name" value="MIT"/>
    <property type="match status" value="1"/>
</dbReference>
<name>A0ABD2QGU2_9PLAT</name>
<dbReference type="GO" id="GO:0016301">
    <property type="term" value="F:kinase activity"/>
    <property type="evidence" value="ECO:0007669"/>
    <property type="project" value="UniProtKB-KW"/>
</dbReference>
<dbReference type="EMBL" id="JBJKFK010000215">
    <property type="protein sequence ID" value="KAL3318680.1"/>
    <property type="molecule type" value="Genomic_DNA"/>
</dbReference>
<keyword evidence="3" id="KW-1185">Reference proteome</keyword>
<accession>A0ABD2QGU2</accession>
<feature type="domain" description="MIT" evidence="1">
    <location>
        <begin position="129"/>
        <end position="206"/>
    </location>
</feature>
<dbReference type="Pfam" id="PF04212">
    <property type="entry name" value="MIT"/>
    <property type="match status" value="1"/>
</dbReference>
<dbReference type="AlphaFoldDB" id="A0ABD2QGU2"/>
<dbReference type="InterPro" id="IPR036181">
    <property type="entry name" value="MIT_dom_sf"/>
</dbReference>
<dbReference type="Gene3D" id="1.10.510.10">
    <property type="entry name" value="Transferase(Phosphotransferase) domain 1"/>
    <property type="match status" value="1"/>
</dbReference>